<dbReference type="Proteomes" id="UP001501470">
    <property type="component" value="Unassembled WGS sequence"/>
</dbReference>
<keyword evidence="3" id="KW-1003">Cell membrane</keyword>
<comment type="caution">
    <text evidence="10">The sequence shown here is derived from an EMBL/GenBank/DDBJ whole genome shotgun (WGS) entry which is preliminary data.</text>
</comment>
<reference evidence="10 11" key="1">
    <citation type="journal article" date="2019" name="Int. J. Syst. Evol. Microbiol.">
        <title>The Global Catalogue of Microorganisms (GCM) 10K type strain sequencing project: providing services to taxonomists for standard genome sequencing and annotation.</title>
        <authorList>
            <consortium name="The Broad Institute Genomics Platform"/>
            <consortium name="The Broad Institute Genome Sequencing Center for Infectious Disease"/>
            <person name="Wu L."/>
            <person name="Ma J."/>
        </authorList>
    </citation>
    <scope>NUCLEOTIDE SEQUENCE [LARGE SCALE GENOMIC DNA]</scope>
    <source>
        <strain evidence="10 11">JCM 15933</strain>
    </source>
</reference>
<keyword evidence="5" id="KW-0029">Amino-acid transport</keyword>
<proteinExistence type="inferred from homology"/>
<evidence type="ECO:0000256" key="7">
    <source>
        <dbReference type="ARBA" id="ARBA00023136"/>
    </source>
</evidence>
<gene>
    <name evidence="10" type="ORF">GCM10009827_101580</name>
</gene>
<dbReference type="PANTHER" id="PTHR11795:SF442">
    <property type="entry name" value="ABC TRANSPORTER ATP-BINDING PROTEIN"/>
    <property type="match status" value="1"/>
</dbReference>
<dbReference type="InterPro" id="IPR001851">
    <property type="entry name" value="ABC_transp_permease"/>
</dbReference>
<name>A0ABN2CSN6_9ACTN</name>
<dbReference type="CDD" id="cd06582">
    <property type="entry name" value="TM_PBP1_LivH_like"/>
    <property type="match status" value="1"/>
</dbReference>
<evidence type="ECO:0000313" key="11">
    <source>
        <dbReference type="Proteomes" id="UP001501470"/>
    </source>
</evidence>
<comment type="similarity">
    <text evidence="8">Belongs to the binding-protein-dependent transport system permease family. LivHM subfamily.</text>
</comment>
<evidence type="ECO:0000256" key="8">
    <source>
        <dbReference type="ARBA" id="ARBA00037998"/>
    </source>
</evidence>
<feature type="transmembrane region" description="Helical" evidence="9">
    <location>
        <begin position="59"/>
        <end position="83"/>
    </location>
</feature>
<keyword evidence="6 9" id="KW-1133">Transmembrane helix</keyword>
<dbReference type="InterPro" id="IPR052157">
    <property type="entry name" value="BCAA_transport_permease"/>
</dbReference>
<feature type="transmembrane region" description="Helical" evidence="9">
    <location>
        <begin position="34"/>
        <end position="53"/>
    </location>
</feature>
<evidence type="ECO:0000256" key="5">
    <source>
        <dbReference type="ARBA" id="ARBA00022970"/>
    </source>
</evidence>
<accession>A0ABN2CSN6</accession>
<evidence type="ECO:0000256" key="6">
    <source>
        <dbReference type="ARBA" id="ARBA00022989"/>
    </source>
</evidence>
<feature type="transmembrane region" description="Helical" evidence="9">
    <location>
        <begin position="6"/>
        <end position="27"/>
    </location>
</feature>
<evidence type="ECO:0000313" key="10">
    <source>
        <dbReference type="EMBL" id="GAA1563649.1"/>
    </source>
</evidence>
<keyword evidence="2" id="KW-0813">Transport</keyword>
<dbReference type="RefSeq" id="WP_344512570.1">
    <property type="nucleotide sequence ID" value="NZ_BAAAQD010000033.1"/>
</dbReference>
<feature type="transmembrane region" description="Helical" evidence="9">
    <location>
        <begin position="95"/>
        <end position="114"/>
    </location>
</feature>
<feature type="transmembrane region" description="Helical" evidence="9">
    <location>
        <begin position="255"/>
        <end position="275"/>
    </location>
</feature>
<feature type="transmembrane region" description="Helical" evidence="9">
    <location>
        <begin position="138"/>
        <end position="158"/>
    </location>
</feature>
<feature type="transmembrane region" description="Helical" evidence="9">
    <location>
        <begin position="223"/>
        <end position="249"/>
    </location>
</feature>
<sequence>MTGDIIIILDGVAFGLLLYCVAAGLSLSLGVAGVFQLGHGALYLAGTCLAWWLAAEGTWTGMLLALTVGLVTGAAAGGALAELLRHLRGHLDQGLATIGIGLILVDLLTTGYGAQPRAVEAPPGLAGSVTLLGRSYPAYRLALIAVAALLALALYLLVERSRTGVLVRAIAADAEYVATLGVEPRRIQAVVMAAGSAVAVGAGVLGAPVLGPSPGLDATMLTLSLIIVVAGGLGSTLGTLFAALAVGQIQTTASAAWPAAAPFLLFVLLILGLAWRTRSTLLRRRVT</sequence>
<feature type="transmembrane region" description="Helical" evidence="9">
    <location>
        <begin position="188"/>
        <end position="211"/>
    </location>
</feature>
<protein>
    <submittedName>
        <fullName evidence="10">Branched-chain amino acid ABC transporter permease</fullName>
    </submittedName>
</protein>
<evidence type="ECO:0000256" key="3">
    <source>
        <dbReference type="ARBA" id="ARBA00022475"/>
    </source>
</evidence>
<dbReference type="PANTHER" id="PTHR11795">
    <property type="entry name" value="BRANCHED-CHAIN AMINO ACID TRANSPORT SYSTEM PERMEASE PROTEIN LIVH"/>
    <property type="match status" value="1"/>
</dbReference>
<evidence type="ECO:0000256" key="2">
    <source>
        <dbReference type="ARBA" id="ARBA00022448"/>
    </source>
</evidence>
<evidence type="ECO:0000256" key="1">
    <source>
        <dbReference type="ARBA" id="ARBA00004651"/>
    </source>
</evidence>
<evidence type="ECO:0000256" key="4">
    <source>
        <dbReference type="ARBA" id="ARBA00022692"/>
    </source>
</evidence>
<comment type="subcellular location">
    <subcellularLocation>
        <location evidence="1">Cell membrane</location>
        <topology evidence="1">Multi-pass membrane protein</topology>
    </subcellularLocation>
</comment>
<dbReference type="Pfam" id="PF02653">
    <property type="entry name" value="BPD_transp_2"/>
    <property type="match status" value="1"/>
</dbReference>
<keyword evidence="7 9" id="KW-0472">Membrane</keyword>
<keyword evidence="4 9" id="KW-0812">Transmembrane</keyword>
<dbReference type="EMBL" id="BAAAQD010000033">
    <property type="protein sequence ID" value="GAA1563649.1"/>
    <property type="molecule type" value="Genomic_DNA"/>
</dbReference>
<organism evidence="10 11">
    <name type="scientific">Dactylosporangium maewongense</name>
    <dbReference type="NCBI Taxonomy" id="634393"/>
    <lineage>
        <taxon>Bacteria</taxon>
        <taxon>Bacillati</taxon>
        <taxon>Actinomycetota</taxon>
        <taxon>Actinomycetes</taxon>
        <taxon>Micromonosporales</taxon>
        <taxon>Micromonosporaceae</taxon>
        <taxon>Dactylosporangium</taxon>
    </lineage>
</organism>
<keyword evidence="11" id="KW-1185">Reference proteome</keyword>
<evidence type="ECO:0000256" key="9">
    <source>
        <dbReference type="SAM" id="Phobius"/>
    </source>
</evidence>